<sequence length="492" mass="55511">MDVEEKTSLMAAYFCAASGSIGKWQHQAAPAATKTANNPLFRSRNHSKIERKVSMVFHRIRKNKKMVVLLIAATLTLPSPVLAATNPAPVSILDRIPLKIDVSQEEIKKAYEAVVQRNPQYKGIAPQSAYRDKDTGGVNLILPQLVNNIPLTSSYTVQYTVRNGSITESYSQPKPDGSRFPKPDKILTPEEALKAYKAQYPLELYYYDDYDFFRKSPARKHFLGYFPWNFRSIDAKTGKPISYLDDILQQGRIVLTGSAQKTTVKSPKEAEQILREKFNVDLKGLTYVPDPPKGADTYNRKTRYIWATAPGLVDSVKPLKSGERVVELAVFKDSQEIAEFNENRYNRIDGINGSDDESEVKKRATDFAKWYFAGEKEVFYAVYPHYVQLVPVRNGAKLHDRTVYLNMDKYSGKTNGFFSDLTMTPAGDSMPECKNVLTREQAETLYFQNNPLTLIYIATRGGSNQDVTFTLGYRPETDEGPIIDAVTGEVLR</sequence>
<keyword evidence="1" id="KW-0472">Membrane</keyword>
<name>A0A845L8Q4_9FIRM</name>
<accession>A0A845L8Q4</accession>
<dbReference type="AlphaFoldDB" id="A0A845L8Q4"/>
<evidence type="ECO:0000313" key="2">
    <source>
        <dbReference type="EMBL" id="MZP31010.1"/>
    </source>
</evidence>
<proteinExistence type="predicted"/>
<comment type="caution">
    <text evidence="2">The sequence shown here is derived from an EMBL/GenBank/DDBJ whole genome shotgun (WGS) entry which is preliminary data.</text>
</comment>
<keyword evidence="3" id="KW-1185">Reference proteome</keyword>
<reference evidence="2 3" key="1">
    <citation type="submission" date="2020-01" db="EMBL/GenBank/DDBJ databases">
        <title>Whole-genome sequence of Heliobacterium undosum DSM 13378.</title>
        <authorList>
            <person name="Kyndt J.A."/>
            <person name="Meyer T.E."/>
        </authorList>
    </citation>
    <scope>NUCLEOTIDE SEQUENCE [LARGE SCALE GENOMIC DNA]</scope>
    <source>
        <strain evidence="2 3">DSM 13378</strain>
    </source>
</reference>
<evidence type="ECO:0000256" key="1">
    <source>
        <dbReference type="SAM" id="Phobius"/>
    </source>
</evidence>
<keyword evidence="1" id="KW-0812">Transmembrane</keyword>
<organism evidence="2 3">
    <name type="scientific">Heliomicrobium undosum</name>
    <dbReference type="NCBI Taxonomy" id="121734"/>
    <lineage>
        <taxon>Bacteria</taxon>
        <taxon>Bacillati</taxon>
        <taxon>Bacillota</taxon>
        <taxon>Clostridia</taxon>
        <taxon>Eubacteriales</taxon>
        <taxon>Heliobacteriaceae</taxon>
        <taxon>Heliomicrobium</taxon>
    </lineage>
</organism>
<dbReference type="RefSeq" id="WP_161259530.1">
    <property type="nucleotide sequence ID" value="NZ_WXEY01000023.1"/>
</dbReference>
<dbReference type="Proteomes" id="UP000463470">
    <property type="component" value="Unassembled WGS sequence"/>
</dbReference>
<dbReference type="EMBL" id="WXEY01000023">
    <property type="protein sequence ID" value="MZP31010.1"/>
    <property type="molecule type" value="Genomic_DNA"/>
</dbReference>
<feature type="transmembrane region" description="Helical" evidence="1">
    <location>
        <begin position="67"/>
        <end position="85"/>
    </location>
</feature>
<gene>
    <name evidence="2" type="ORF">GTO91_14930</name>
</gene>
<protein>
    <submittedName>
        <fullName evidence="2">Uncharacterized protein</fullName>
    </submittedName>
</protein>
<keyword evidence="1" id="KW-1133">Transmembrane helix</keyword>
<evidence type="ECO:0000313" key="3">
    <source>
        <dbReference type="Proteomes" id="UP000463470"/>
    </source>
</evidence>